<protein>
    <submittedName>
        <fullName evidence="9">TonB-dependent receptor</fullName>
    </submittedName>
</protein>
<feature type="chain" id="PRO_5035869529" evidence="6">
    <location>
        <begin position="42"/>
        <end position="1145"/>
    </location>
</feature>
<dbReference type="AlphaFoldDB" id="A0A8T4ID13"/>
<organism evidence="9 10">
    <name type="scientific">Stakelama marina</name>
    <dbReference type="NCBI Taxonomy" id="2826939"/>
    <lineage>
        <taxon>Bacteria</taxon>
        <taxon>Pseudomonadati</taxon>
        <taxon>Pseudomonadota</taxon>
        <taxon>Alphaproteobacteria</taxon>
        <taxon>Sphingomonadales</taxon>
        <taxon>Sphingomonadaceae</taxon>
        <taxon>Stakelama</taxon>
    </lineage>
</organism>
<evidence type="ECO:0000256" key="1">
    <source>
        <dbReference type="ARBA" id="ARBA00004442"/>
    </source>
</evidence>
<dbReference type="InterPro" id="IPR012910">
    <property type="entry name" value="Plug_dom"/>
</dbReference>
<accession>A0A8T4ID13</accession>
<dbReference type="InterPro" id="IPR010104">
    <property type="entry name" value="TonB_rcpt_bac"/>
</dbReference>
<evidence type="ECO:0000256" key="2">
    <source>
        <dbReference type="ARBA" id="ARBA00023136"/>
    </source>
</evidence>
<dbReference type="RefSeq" id="WP_284053812.1">
    <property type="nucleotide sequence ID" value="NZ_JAGRQC010000002.1"/>
</dbReference>
<feature type="domain" description="TonB-dependent receptor plug" evidence="8">
    <location>
        <begin position="110"/>
        <end position="219"/>
    </location>
</feature>
<keyword evidence="6" id="KW-0732">Signal</keyword>
<keyword evidence="4" id="KW-0798">TonB box</keyword>
<keyword evidence="10" id="KW-1185">Reference proteome</keyword>
<dbReference type="SUPFAM" id="SSF56935">
    <property type="entry name" value="Porins"/>
    <property type="match status" value="1"/>
</dbReference>
<feature type="signal peptide" evidence="6">
    <location>
        <begin position="1"/>
        <end position="41"/>
    </location>
</feature>
<keyword evidence="9" id="KW-0675">Receptor</keyword>
<dbReference type="Gene3D" id="2.40.170.20">
    <property type="entry name" value="TonB-dependent receptor, beta-barrel domain"/>
    <property type="match status" value="1"/>
</dbReference>
<dbReference type="PROSITE" id="PS51318">
    <property type="entry name" value="TAT"/>
    <property type="match status" value="1"/>
</dbReference>
<sequence>MAPSATILSNDRRRFVQPLRCGASLLALSAVGMLVAPAAAAAHGAPPLQQATSAKDSKKQQDQQNQPAANEQSTSASDQASAAQASAQGGSEIVVTGFRESLRSAQAIKKNSDVIVDSVTAEDIGALPDRSVTETLQRIPGVTINRFAAGVDPDHFSVEGSGVVIRGLTYVGSRFNGREAFSAGNSSGLSFADVPSELLAGVDVFKTPSADMIAGGIAGIVNLRTRLPFDQKDSLVAGSLEMNYGDFINKGAPNASILGSKRWSTGIGEIGILGSFSYSQLFSRADRLGISSFRPRTTYSDGTRTDVIPFDGATAGPSILFPRGAVMGSQEFNRKRYGYSAALQWESNDGSLQATFQFLRSDARQTWGEHTIEIATDNVSANGDSRAVAGTSINYDDSGVFESGYITAPTGWRADQNGPDARTPAYGLQSNNIARNHGEKIVTSDYSANLRWTPTERLAFNFDYQHVDSSSHVDDNTLWGSSYQDAYLKLNGSNLPEVTFLPPQNCSSDDYNTATGMCTGTPGTASYPSYYTGSHQSFTDPYNSFYRSAMDHIEQSDGNEDAFRLDGELSFPESGFLKSIKAGGRYAKKDQTARFSTYNWGRLSEQWGNGGPVWFDDPIAANGGQPLQGYAPFFFNNFFNGGLANPLNGQGRLFYSGDSVANYDQYVQYANMINQEWEAQTTCADGKTINGGWNALANRCGVLPGTPFLPGEVNPQSEETWAAYGLARIDTEFANGWKLNGNVGVRYTHTHRVSKGYISFPAATNLPSDADCSDAIQQAIDQGTSLGNALCALSPQQRTDIGNFLNGAIVPNDFDVTYDYFLPSVNFKLEVGGGVQFRVGYAKGIYAPQFGYTRNYKQVAVNAVPNVDASGNQIPIVVNPDGTIDPGQVRVQGQFTAGNPALVPTKADSFDFSAEWYFSNVGHLTGALFYKRLTNIVTNSTTRETFSNNGLTYDAIVTTPVNSSDVGKIKGAEISYQQTYDFLPGFLSGLGLQATYTYVDSSGVPQTTLSATDPDVAAGRVSAIEGNNFPLQGLSKHTINITPFIDIGDLSARVSYNWRSRYLLTIRDVITPFDPIFQRAYGQLDGSITYSVNDHFKIGVQAVNLLKTKTKTEAAVLDADQNIRYVPRQWYTSDSRFTILTRFSF</sequence>
<evidence type="ECO:0000259" key="7">
    <source>
        <dbReference type="Pfam" id="PF00593"/>
    </source>
</evidence>
<evidence type="ECO:0000259" key="8">
    <source>
        <dbReference type="Pfam" id="PF07715"/>
    </source>
</evidence>
<feature type="domain" description="TonB-dependent receptor-like beta-barrel" evidence="7">
    <location>
        <begin position="529"/>
        <end position="1105"/>
    </location>
</feature>
<evidence type="ECO:0000256" key="4">
    <source>
        <dbReference type="RuleBase" id="RU003357"/>
    </source>
</evidence>
<dbReference type="Pfam" id="PF00593">
    <property type="entry name" value="TonB_dep_Rec_b-barrel"/>
    <property type="match status" value="1"/>
</dbReference>
<dbReference type="GO" id="GO:0009279">
    <property type="term" value="C:cell outer membrane"/>
    <property type="evidence" value="ECO:0007669"/>
    <property type="project" value="UniProtKB-SubCell"/>
</dbReference>
<dbReference type="NCBIfam" id="TIGR01782">
    <property type="entry name" value="TonB-Xanth-Caul"/>
    <property type="match status" value="1"/>
</dbReference>
<evidence type="ECO:0000256" key="3">
    <source>
        <dbReference type="ARBA" id="ARBA00023237"/>
    </source>
</evidence>
<evidence type="ECO:0000313" key="10">
    <source>
        <dbReference type="Proteomes" id="UP000676996"/>
    </source>
</evidence>
<gene>
    <name evidence="9" type="ORF">J7S20_08470</name>
</gene>
<dbReference type="PANTHER" id="PTHR40980:SF3">
    <property type="entry name" value="TONB-DEPENDENT RECEPTOR-LIKE BETA-BARREL DOMAIN-CONTAINING PROTEIN"/>
    <property type="match status" value="1"/>
</dbReference>
<keyword evidence="2 4" id="KW-0472">Membrane</keyword>
<dbReference type="InterPro" id="IPR000531">
    <property type="entry name" value="Beta-barrel_TonB"/>
</dbReference>
<dbReference type="EMBL" id="JAGRQC010000002">
    <property type="protein sequence ID" value="MBR0552537.1"/>
    <property type="molecule type" value="Genomic_DNA"/>
</dbReference>
<evidence type="ECO:0000256" key="6">
    <source>
        <dbReference type="SAM" id="SignalP"/>
    </source>
</evidence>
<dbReference type="PANTHER" id="PTHR40980">
    <property type="entry name" value="PLUG DOMAIN-CONTAINING PROTEIN"/>
    <property type="match status" value="1"/>
</dbReference>
<comment type="subcellular location">
    <subcellularLocation>
        <location evidence="1 4">Cell outer membrane</location>
    </subcellularLocation>
</comment>
<feature type="compositionally biased region" description="Low complexity" evidence="5">
    <location>
        <begin position="62"/>
        <end position="85"/>
    </location>
</feature>
<dbReference type="Proteomes" id="UP000676996">
    <property type="component" value="Unassembled WGS sequence"/>
</dbReference>
<feature type="region of interest" description="Disordered" evidence="5">
    <location>
        <begin position="46"/>
        <end position="85"/>
    </location>
</feature>
<evidence type="ECO:0000256" key="5">
    <source>
        <dbReference type="SAM" id="MobiDB-lite"/>
    </source>
</evidence>
<dbReference type="Pfam" id="PF07715">
    <property type="entry name" value="Plug"/>
    <property type="match status" value="1"/>
</dbReference>
<proteinExistence type="inferred from homology"/>
<dbReference type="InterPro" id="IPR006311">
    <property type="entry name" value="TAT_signal"/>
</dbReference>
<comment type="caution">
    <text evidence="9">The sequence shown here is derived from an EMBL/GenBank/DDBJ whole genome shotgun (WGS) entry which is preliminary data.</text>
</comment>
<dbReference type="Gene3D" id="2.170.130.10">
    <property type="entry name" value="TonB-dependent receptor, plug domain"/>
    <property type="match status" value="1"/>
</dbReference>
<evidence type="ECO:0000313" key="9">
    <source>
        <dbReference type="EMBL" id="MBR0552537.1"/>
    </source>
</evidence>
<keyword evidence="3" id="KW-0998">Cell outer membrane</keyword>
<dbReference type="InterPro" id="IPR037066">
    <property type="entry name" value="Plug_dom_sf"/>
</dbReference>
<name>A0A8T4ID13_9SPHN</name>
<comment type="similarity">
    <text evidence="4">Belongs to the TonB-dependent receptor family.</text>
</comment>
<reference evidence="9" key="1">
    <citation type="submission" date="2021-04" db="EMBL/GenBank/DDBJ databases">
        <title>Ouciella asimina sp. nov., isolated from the surface seawater in the hydrothermal field of Okinawa Trough.</title>
        <authorList>
            <person name="Shuang W."/>
        </authorList>
    </citation>
    <scope>NUCLEOTIDE SEQUENCE</scope>
    <source>
        <strain evidence="9">LXI357</strain>
    </source>
</reference>
<dbReference type="InterPro" id="IPR036942">
    <property type="entry name" value="Beta-barrel_TonB_sf"/>
</dbReference>